<dbReference type="EMBL" id="ACNN01000007">
    <property type="protein sequence ID" value="EEN83490.1"/>
    <property type="molecule type" value="Genomic_DNA"/>
</dbReference>
<dbReference type="GeneID" id="93364964"/>
<reference evidence="1 2" key="1">
    <citation type="submission" date="2009-04" db="EMBL/GenBank/DDBJ databases">
        <authorList>
            <person name="Sebastian Y."/>
            <person name="Madupu R."/>
            <person name="Durkin A.S."/>
            <person name="Torralba M."/>
            <person name="Methe B."/>
            <person name="Sutton G.G."/>
            <person name="Strausberg R.L."/>
            <person name="Nelson K.E."/>
        </authorList>
    </citation>
    <scope>NUCLEOTIDE SEQUENCE [LARGE SCALE GENOMIC DNA]</scope>
    <source>
        <strain evidence="2">ATCC 35406 / BCRC 14492 / JCM 8526 / NCTC 13058 / HG 370</strain>
    </source>
</reference>
<protein>
    <recommendedName>
        <fullName evidence="3">DNA alkylation repair enzyme</fullName>
    </recommendedName>
</protein>
<keyword evidence="2" id="KW-1185">Reference proteome</keyword>
<dbReference type="eggNOG" id="COG4912">
    <property type="taxonomic scope" value="Bacteria"/>
</dbReference>
<proteinExistence type="predicted"/>
<evidence type="ECO:0000313" key="1">
    <source>
        <dbReference type="EMBL" id="EEN83490.1"/>
    </source>
</evidence>
<dbReference type="RefSeq" id="WP_004332603.1">
    <property type="nucleotide sequence ID" value="NZ_ACNN01000007.1"/>
</dbReference>
<dbReference type="STRING" id="553175.POREN0001_0576"/>
<dbReference type="InterPro" id="IPR016024">
    <property type="entry name" value="ARM-type_fold"/>
</dbReference>
<sequence length="223" mass="25092">MATPEKSPYAPSLTDEEIMASLRARVRSRMDGATAAAMRASGVDYAYNFGLSIPQLRDLASELPSRLSLAQKLLSAQLREMRILGLLSFPPETLTYSQAISFAKSLETEELLSLFSTHLLAKNENVVACFPRGESLRIQRVWLNALSRRLLQNLPTSGLSQAIETTLERLSAQPKTLSVTEMDWLERLYNNEEWTKQISPALRSWTQLPEEHPLRNVASDLLF</sequence>
<accession>C3J8Q7</accession>
<comment type="caution">
    <text evidence="1">The sequence shown here is derived from an EMBL/GenBank/DDBJ whole genome shotgun (WGS) entry which is preliminary data.</text>
</comment>
<gene>
    <name evidence="1" type="ORF">POREN0001_0576</name>
</gene>
<organism evidence="1 2">
    <name type="scientific">Porphyromonas endodontalis (strain ATCC 35406 / DSM 24491 / JCM 8526 / CCUG 16442 / BCRC 14492 / NCTC 13058 / HG 370)</name>
    <name type="common">Bacteroides endodontalis</name>
    <dbReference type="NCBI Taxonomy" id="553175"/>
    <lineage>
        <taxon>Bacteria</taxon>
        <taxon>Pseudomonadati</taxon>
        <taxon>Bacteroidota</taxon>
        <taxon>Bacteroidia</taxon>
        <taxon>Bacteroidales</taxon>
        <taxon>Porphyromonadaceae</taxon>
        <taxon>Porphyromonas</taxon>
    </lineage>
</organism>
<dbReference type="SUPFAM" id="SSF48371">
    <property type="entry name" value="ARM repeat"/>
    <property type="match status" value="1"/>
</dbReference>
<evidence type="ECO:0008006" key="3">
    <source>
        <dbReference type="Google" id="ProtNLM"/>
    </source>
</evidence>
<evidence type="ECO:0000313" key="2">
    <source>
        <dbReference type="Proteomes" id="UP000004295"/>
    </source>
</evidence>
<dbReference type="Proteomes" id="UP000004295">
    <property type="component" value="Unassembled WGS sequence"/>
</dbReference>
<name>C3J8Q7_POREA</name>
<dbReference type="AlphaFoldDB" id="C3J8Q7"/>